<dbReference type="GeneID" id="17324761"/>
<name>R7QFC3_CHOCR</name>
<evidence type="ECO:0000313" key="3">
    <source>
        <dbReference type="Proteomes" id="UP000012073"/>
    </source>
</evidence>
<accession>R7QFC3</accession>
<feature type="region of interest" description="Disordered" evidence="1">
    <location>
        <begin position="52"/>
        <end position="72"/>
    </location>
</feature>
<protein>
    <submittedName>
        <fullName evidence="2">Uncharacterized protein</fullName>
    </submittedName>
</protein>
<dbReference type="Gramene" id="CDF37227">
    <property type="protein sequence ID" value="CDF37227"/>
    <property type="gene ID" value="CHC_T00005349001"/>
</dbReference>
<feature type="compositionally biased region" description="Basic and acidic residues" evidence="1">
    <location>
        <begin position="61"/>
        <end position="71"/>
    </location>
</feature>
<dbReference type="RefSeq" id="XP_005717046.1">
    <property type="nucleotide sequence ID" value="XM_005716989.1"/>
</dbReference>
<dbReference type="EMBL" id="HG001819">
    <property type="protein sequence ID" value="CDF37227.1"/>
    <property type="molecule type" value="Genomic_DNA"/>
</dbReference>
<dbReference type="AlphaFoldDB" id="R7QFC3"/>
<organism evidence="2 3">
    <name type="scientific">Chondrus crispus</name>
    <name type="common">Carrageen Irish moss</name>
    <name type="synonym">Polymorpha crispa</name>
    <dbReference type="NCBI Taxonomy" id="2769"/>
    <lineage>
        <taxon>Eukaryota</taxon>
        <taxon>Rhodophyta</taxon>
        <taxon>Florideophyceae</taxon>
        <taxon>Rhodymeniophycidae</taxon>
        <taxon>Gigartinales</taxon>
        <taxon>Gigartinaceae</taxon>
        <taxon>Chondrus</taxon>
    </lineage>
</organism>
<proteinExistence type="predicted"/>
<dbReference type="KEGG" id="ccp:CHC_T00005349001"/>
<evidence type="ECO:0000313" key="2">
    <source>
        <dbReference type="EMBL" id="CDF37227.1"/>
    </source>
</evidence>
<evidence type="ECO:0000256" key="1">
    <source>
        <dbReference type="SAM" id="MobiDB-lite"/>
    </source>
</evidence>
<dbReference type="Proteomes" id="UP000012073">
    <property type="component" value="Unassembled WGS sequence"/>
</dbReference>
<keyword evidence="3" id="KW-1185">Reference proteome</keyword>
<gene>
    <name evidence="2" type="ORF">CHC_T00005349001</name>
</gene>
<sequence>MLANFDVDRALLPGQVEAAIGATTVDVAAFGSIFVGSILTVTGEEKAVICHDDGGSAQGAREADGGDDGGRGKVQRRGIEQTGAALQGDAACPASDCGRGGECELAREHGVWGFAGSREHDGREERKMGGRRWGRIGVGWALGPSSKVTCPRLDCERHSPDVHHVILYALHFVSTVHRATTSNGTDTWQALLVTSRRPHPQP</sequence>
<reference evidence="3" key="1">
    <citation type="journal article" date="2013" name="Proc. Natl. Acad. Sci. U.S.A.">
        <title>Genome structure and metabolic features in the red seaweed Chondrus crispus shed light on evolution of the Archaeplastida.</title>
        <authorList>
            <person name="Collen J."/>
            <person name="Porcel B."/>
            <person name="Carre W."/>
            <person name="Ball S.G."/>
            <person name="Chaparro C."/>
            <person name="Tonon T."/>
            <person name="Barbeyron T."/>
            <person name="Michel G."/>
            <person name="Noel B."/>
            <person name="Valentin K."/>
            <person name="Elias M."/>
            <person name="Artiguenave F."/>
            <person name="Arun A."/>
            <person name="Aury J.M."/>
            <person name="Barbosa-Neto J.F."/>
            <person name="Bothwell J.H."/>
            <person name="Bouget F.Y."/>
            <person name="Brillet L."/>
            <person name="Cabello-Hurtado F."/>
            <person name="Capella-Gutierrez S."/>
            <person name="Charrier B."/>
            <person name="Cladiere L."/>
            <person name="Cock J.M."/>
            <person name="Coelho S.M."/>
            <person name="Colleoni C."/>
            <person name="Czjzek M."/>
            <person name="Da Silva C."/>
            <person name="Delage L."/>
            <person name="Denoeud F."/>
            <person name="Deschamps P."/>
            <person name="Dittami S.M."/>
            <person name="Gabaldon T."/>
            <person name="Gachon C.M."/>
            <person name="Groisillier A."/>
            <person name="Herve C."/>
            <person name="Jabbari K."/>
            <person name="Katinka M."/>
            <person name="Kloareg B."/>
            <person name="Kowalczyk N."/>
            <person name="Labadie K."/>
            <person name="Leblanc C."/>
            <person name="Lopez P.J."/>
            <person name="McLachlan D.H."/>
            <person name="Meslet-Cladiere L."/>
            <person name="Moustafa A."/>
            <person name="Nehr Z."/>
            <person name="Nyvall Collen P."/>
            <person name="Panaud O."/>
            <person name="Partensky F."/>
            <person name="Poulain J."/>
            <person name="Rensing S.A."/>
            <person name="Rousvoal S."/>
            <person name="Samson G."/>
            <person name="Symeonidi A."/>
            <person name="Weissenbach J."/>
            <person name="Zambounis A."/>
            <person name="Wincker P."/>
            <person name="Boyen C."/>
        </authorList>
    </citation>
    <scope>NUCLEOTIDE SEQUENCE [LARGE SCALE GENOMIC DNA]</scope>
    <source>
        <strain evidence="3">cv. Stackhouse</strain>
    </source>
</reference>